<dbReference type="Proteomes" id="UP000251205">
    <property type="component" value="Unassembled WGS sequence"/>
</dbReference>
<dbReference type="EMBL" id="QMKK01000022">
    <property type="protein sequence ID" value="RAX42438.1"/>
    <property type="molecule type" value="Genomic_DNA"/>
</dbReference>
<dbReference type="OrthoDB" id="8282842at2"/>
<dbReference type="AlphaFoldDB" id="A0A329YHF6"/>
<sequence>MATAEEIQRLGRIRHELGAIGPDLIIQADGKDLHLCSTDPMDGGIAPIAILLPGIDISLQNFLVQAVAHQRFLLALLDRCARARKELVNQLQQIEESRKPPNYATECAIKCQKDQAFRRFLIECHDMPEAVDTERVKVKVRKILAIESMTELNDDPAAAARWNNLKKDFYRWRRR</sequence>
<evidence type="ECO:0000313" key="2">
    <source>
        <dbReference type="Proteomes" id="UP000251205"/>
    </source>
</evidence>
<proteinExistence type="predicted"/>
<gene>
    <name evidence="1" type="ORF">DQ393_06270</name>
</gene>
<dbReference type="RefSeq" id="WP_112340924.1">
    <property type="nucleotide sequence ID" value="NZ_QMKK01000022.1"/>
</dbReference>
<protein>
    <submittedName>
        <fullName evidence="1">Uncharacterized protein</fullName>
    </submittedName>
</protein>
<evidence type="ECO:0000313" key="1">
    <source>
        <dbReference type="EMBL" id="RAX42438.1"/>
    </source>
</evidence>
<reference evidence="1 2" key="1">
    <citation type="submission" date="2018-06" db="EMBL/GenBank/DDBJ databases">
        <title>Whole Genome Sequence of an efficient microsymbiont, Rhizobium tropici.</title>
        <authorList>
            <person name="Srinivasan R."/>
            <person name="Singh H.V."/>
            <person name="Srivastava R."/>
            <person name="Kumari B."/>
            <person name="Radhakrishna A."/>
        </authorList>
    </citation>
    <scope>NUCLEOTIDE SEQUENCE [LARGE SCALE GENOMIC DNA]</scope>
    <source>
        <strain evidence="1 2">IGFRI Rhizo-19</strain>
    </source>
</reference>
<name>A0A329YHF6_RHITR</name>
<organism evidence="1 2">
    <name type="scientific">Rhizobium tropici</name>
    <dbReference type="NCBI Taxonomy" id="398"/>
    <lineage>
        <taxon>Bacteria</taxon>
        <taxon>Pseudomonadati</taxon>
        <taxon>Pseudomonadota</taxon>
        <taxon>Alphaproteobacteria</taxon>
        <taxon>Hyphomicrobiales</taxon>
        <taxon>Rhizobiaceae</taxon>
        <taxon>Rhizobium/Agrobacterium group</taxon>
        <taxon>Rhizobium</taxon>
    </lineage>
</organism>
<comment type="caution">
    <text evidence="1">The sequence shown here is derived from an EMBL/GenBank/DDBJ whole genome shotgun (WGS) entry which is preliminary data.</text>
</comment>
<accession>A0A329YHF6</accession>